<feature type="region of interest" description="Disordered" evidence="1">
    <location>
        <begin position="121"/>
        <end position="147"/>
    </location>
</feature>
<evidence type="ECO:0000313" key="2">
    <source>
        <dbReference type="EMBL" id="KAK8736544.1"/>
    </source>
</evidence>
<gene>
    <name evidence="2" type="ORF">OTU49_005065</name>
</gene>
<reference evidence="2 3" key="1">
    <citation type="journal article" date="2024" name="BMC Genomics">
        <title>Genome assembly of redclaw crayfish (Cherax quadricarinatus) provides insights into its immune adaptation and hypoxia tolerance.</title>
        <authorList>
            <person name="Liu Z."/>
            <person name="Zheng J."/>
            <person name="Li H."/>
            <person name="Fang K."/>
            <person name="Wang S."/>
            <person name="He J."/>
            <person name="Zhou D."/>
            <person name="Weng S."/>
            <person name="Chi M."/>
            <person name="Gu Z."/>
            <person name="He J."/>
            <person name="Li F."/>
            <person name="Wang M."/>
        </authorList>
    </citation>
    <scope>NUCLEOTIDE SEQUENCE [LARGE SCALE GENOMIC DNA]</scope>
    <source>
        <strain evidence="2">ZL_2023a</strain>
    </source>
</reference>
<dbReference type="EMBL" id="JARKIK010000044">
    <property type="protein sequence ID" value="KAK8736544.1"/>
    <property type="molecule type" value="Genomic_DNA"/>
</dbReference>
<keyword evidence="3" id="KW-1185">Reference proteome</keyword>
<comment type="caution">
    <text evidence="2">The sequence shown here is derived from an EMBL/GenBank/DDBJ whole genome shotgun (WGS) entry which is preliminary data.</text>
</comment>
<name>A0AAW0XER1_CHEQU</name>
<dbReference type="Proteomes" id="UP001445076">
    <property type="component" value="Unassembled WGS sequence"/>
</dbReference>
<proteinExistence type="predicted"/>
<sequence length="147" mass="15715">MRAFIRDHRTLAVSEWSAAVMLGEKRHPLLAQMPAPAASAPPHAHRQHIVGVPSAGVPGVGVKLMQEPGFAANDSHLYARDLQLSLRYRDEAARPQEAFLAQGLGTPSGLRYPPGGVPLAQAAAEEDPRRQRALSPGSQHSAAATFF</sequence>
<dbReference type="AlphaFoldDB" id="A0AAW0XER1"/>
<feature type="non-terminal residue" evidence="2">
    <location>
        <position position="147"/>
    </location>
</feature>
<evidence type="ECO:0000313" key="3">
    <source>
        <dbReference type="Proteomes" id="UP001445076"/>
    </source>
</evidence>
<protein>
    <submittedName>
        <fullName evidence="2">Uncharacterized protein</fullName>
    </submittedName>
</protein>
<feature type="compositionally biased region" description="Polar residues" evidence="1">
    <location>
        <begin position="136"/>
        <end position="147"/>
    </location>
</feature>
<organism evidence="2 3">
    <name type="scientific">Cherax quadricarinatus</name>
    <name type="common">Australian red claw crayfish</name>
    <dbReference type="NCBI Taxonomy" id="27406"/>
    <lineage>
        <taxon>Eukaryota</taxon>
        <taxon>Metazoa</taxon>
        <taxon>Ecdysozoa</taxon>
        <taxon>Arthropoda</taxon>
        <taxon>Crustacea</taxon>
        <taxon>Multicrustacea</taxon>
        <taxon>Malacostraca</taxon>
        <taxon>Eumalacostraca</taxon>
        <taxon>Eucarida</taxon>
        <taxon>Decapoda</taxon>
        <taxon>Pleocyemata</taxon>
        <taxon>Astacidea</taxon>
        <taxon>Parastacoidea</taxon>
        <taxon>Parastacidae</taxon>
        <taxon>Cherax</taxon>
    </lineage>
</organism>
<accession>A0AAW0XER1</accession>
<evidence type="ECO:0000256" key="1">
    <source>
        <dbReference type="SAM" id="MobiDB-lite"/>
    </source>
</evidence>